<evidence type="ECO:0000256" key="2">
    <source>
        <dbReference type="ARBA" id="ARBA00022741"/>
    </source>
</evidence>
<dbReference type="InterPro" id="IPR027417">
    <property type="entry name" value="P-loop_NTPase"/>
</dbReference>
<keyword evidence="3" id="KW-0227">DNA damage</keyword>
<dbReference type="EMBL" id="MN740769">
    <property type="protein sequence ID" value="QHU10551.1"/>
    <property type="molecule type" value="Genomic_DNA"/>
</dbReference>
<dbReference type="Pfam" id="PF01624">
    <property type="entry name" value="MutS_I"/>
    <property type="match status" value="1"/>
</dbReference>
<dbReference type="PANTHER" id="PTHR11361">
    <property type="entry name" value="DNA MISMATCH REPAIR PROTEIN MUTS FAMILY MEMBER"/>
    <property type="match status" value="1"/>
</dbReference>
<dbReference type="InterPro" id="IPR007695">
    <property type="entry name" value="DNA_mismatch_repair_MutS-lik_N"/>
</dbReference>
<feature type="domain" description="DNA mismatch repair protein MutS core" evidence="6">
    <location>
        <begin position="327"/>
        <end position="694"/>
    </location>
</feature>
<keyword evidence="4" id="KW-0067">ATP-binding</keyword>
<feature type="domain" description="DNA mismatch repair proteins mutS family" evidence="7">
    <location>
        <begin position="712"/>
        <end position="902"/>
    </location>
</feature>
<dbReference type="GO" id="GO:0006298">
    <property type="term" value="P:mismatch repair"/>
    <property type="evidence" value="ECO:0007669"/>
    <property type="project" value="InterPro"/>
</dbReference>
<dbReference type="InterPro" id="IPR003615">
    <property type="entry name" value="HNH_nuc"/>
</dbReference>
<evidence type="ECO:0000256" key="5">
    <source>
        <dbReference type="ARBA" id="ARBA00023125"/>
    </source>
</evidence>
<organism evidence="8">
    <name type="scientific">viral metagenome</name>
    <dbReference type="NCBI Taxonomy" id="1070528"/>
    <lineage>
        <taxon>unclassified sequences</taxon>
        <taxon>metagenomes</taxon>
        <taxon>organismal metagenomes</taxon>
    </lineage>
</organism>
<keyword evidence="5" id="KW-0238">DNA-binding</keyword>
<dbReference type="Gene3D" id="3.40.50.300">
    <property type="entry name" value="P-loop containing nucleotide triphosphate hydrolases"/>
    <property type="match status" value="1"/>
</dbReference>
<evidence type="ECO:0000259" key="7">
    <source>
        <dbReference type="SMART" id="SM00534"/>
    </source>
</evidence>
<dbReference type="InterPro" id="IPR045076">
    <property type="entry name" value="MutS"/>
</dbReference>
<dbReference type="InterPro" id="IPR017261">
    <property type="entry name" value="DNA_mismatch_repair_MutS/MSH"/>
</dbReference>
<reference evidence="8" key="1">
    <citation type="journal article" date="2020" name="Nature">
        <title>Giant virus diversity and host interactions through global metagenomics.</title>
        <authorList>
            <person name="Schulz F."/>
            <person name="Roux S."/>
            <person name="Paez-Espino D."/>
            <person name="Jungbluth S."/>
            <person name="Walsh D.A."/>
            <person name="Denef V.J."/>
            <person name="McMahon K.D."/>
            <person name="Konstantinidis K.T."/>
            <person name="Eloe-Fadrosh E.A."/>
            <person name="Kyrpides N.C."/>
            <person name="Woyke T."/>
        </authorList>
    </citation>
    <scope>NUCLEOTIDE SEQUENCE</scope>
    <source>
        <strain evidence="8">GVMAG-S-1101165-83</strain>
    </source>
</reference>
<protein>
    <recommendedName>
        <fullName evidence="9">DNA mismatch repair proteins mutS family domain-containing protein</fullName>
    </recommendedName>
</protein>
<dbReference type="PIRSF" id="PIRSF037677">
    <property type="entry name" value="DNA_mis_repair_Msh6"/>
    <property type="match status" value="1"/>
</dbReference>
<dbReference type="Pfam" id="PF05192">
    <property type="entry name" value="MutS_III"/>
    <property type="match status" value="1"/>
</dbReference>
<dbReference type="SMART" id="SM00534">
    <property type="entry name" value="MUTSac"/>
    <property type="match status" value="1"/>
</dbReference>
<evidence type="ECO:0008006" key="9">
    <source>
        <dbReference type="Google" id="ProtNLM"/>
    </source>
</evidence>
<accession>A0A6C0K074</accession>
<dbReference type="SMART" id="SM00533">
    <property type="entry name" value="MUTSd"/>
    <property type="match status" value="1"/>
</dbReference>
<dbReference type="SUPFAM" id="SSF48334">
    <property type="entry name" value="DNA repair protein MutS, domain III"/>
    <property type="match status" value="1"/>
</dbReference>
<dbReference type="CDD" id="cd00085">
    <property type="entry name" value="HNHc"/>
    <property type="match status" value="1"/>
</dbReference>
<proteinExistence type="inferred from homology"/>
<dbReference type="GO" id="GO:0140664">
    <property type="term" value="F:ATP-dependent DNA damage sensor activity"/>
    <property type="evidence" value="ECO:0007669"/>
    <property type="project" value="InterPro"/>
</dbReference>
<evidence type="ECO:0000256" key="4">
    <source>
        <dbReference type="ARBA" id="ARBA00022840"/>
    </source>
</evidence>
<dbReference type="InterPro" id="IPR036678">
    <property type="entry name" value="MutS_con_dom_sf"/>
</dbReference>
<dbReference type="Gene3D" id="3.40.1170.10">
    <property type="entry name" value="DNA repair protein MutS, domain I"/>
    <property type="match status" value="1"/>
</dbReference>
<sequence length="1007" mass="114612">MALIKDYFAKTEKYISEYGENTVVLMQVGAFYEVYGLQNKTTGDVKGSQIIAFSQTCDLNIADKKICVGKEGVVMAGFSHYMIDKYLKKLQEAGFTVIVYTQDEQAKNTARSLSGIYSPGTYFSLESNGKITNNISCIWAHVSNNIKSRDKQIYVGIANIDIYTGKSTIFEFNELFLMNPTTFDELDRFNSIHNPSEVILVGNVSEKDMDNIINFGNIQCKSIHKISTEMNTENAKRANNCEKQTYQKTVLEKFFNITDFDIFSQDFYENAIATQAYCYLLDFVYQHNPNLVNKLQEPVFDNSSERLVLANHSLKQLNIIDDGNYTGKYSSVEKLLNQCVTPMGKRKFSHCLLNPTTNSENLNEEYSITEHILAKHITNYPTLKNKLQLLKDVSKIGRQLVMKKISPKTMFQFYNNLLNIKDIYVSLIKDKLLLSYFYKRMDKNEFTKIADYCDNIVKFLEDNLVLSLCEDIETTQQFEVNFIKKGVDVELDNKKQLLLESSNKLEAIRAHFNENIMKYEKKTKSATKNTDYVKLHETEKNSFSLVATKRRCNNLKEIVNKTADCVTLNYISCEDGQTQSKFCINLRDNLFLNAQTASNDSISNPDITELCKSMSSVKIQMKDLIAGVYNKILNKMDEFQSHILAIVDFITIVDVMFTKANIAKTFNYCKPNIVESDKSYFNAKDLRHCLIEHLQQNELYVSNDVALGNNVIDGILLYGTNAVGKTSLIRAAGIAVVMAQAGLYVPCTSFQFSPYQYIFTRILGNDNMFKNLSSFAVEMYELRTILRLANERSLVLGDELCSGTESISATSIFVAGIQNLHAKKSSFIFATHLHEIINYEEICKLETIVLKHMAVIYDREKDLLVYDRKIKDGPGDNMYGLEVCKSLSLPADFIESAHNIRMKYHPTSASILSLKTSHFNSKKVVGICELCEKEPGKEVHHLQHQILANETGHIINASNSGDAFHKNHVANLMTLCEKCHNKIHKEKKTMHKKVKTSKGTVVQNIYL</sequence>
<dbReference type="InterPro" id="IPR016151">
    <property type="entry name" value="DNA_mismatch_repair_MutS_N"/>
</dbReference>
<evidence type="ECO:0000256" key="3">
    <source>
        <dbReference type="ARBA" id="ARBA00022763"/>
    </source>
</evidence>
<keyword evidence="2" id="KW-0547">Nucleotide-binding</keyword>
<dbReference type="PANTHER" id="PTHR11361:SF148">
    <property type="entry name" value="DNA MISMATCH REPAIR PROTEIN MSH6"/>
    <property type="match status" value="1"/>
</dbReference>
<comment type="similarity">
    <text evidence="1">Belongs to the DNA mismatch repair MutS family.</text>
</comment>
<dbReference type="SUPFAM" id="SSF55271">
    <property type="entry name" value="DNA repair protein MutS, domain I"/>
    <property type="match status" value="1"/>
</dbReference>
<name>A0A6C0K074_9ZZZZ</name>
<evidence type="ECO:0000313" key="8">
    <source>
        <dbReference type="EMBL" id="QHU10551.1"/>
    </source>
</evidence>
<dbReference type="AlphaFoldDB" id="A0A6C0K074"/>
<dbReference type="SUPFAM" id="SSF52540">
    <property type="entry name" value="P-loop containing nucleoside triphosphate hydrolases"/>
    <property type="match status" value="1"/>
</dbReference>
<dbReference type="GO" id="GO:0005524">
    <property type="term" value="F:ATP binding"/>
    <property type="evidence" value="ECO:0007669"/>
    <property type="project" value="UniProtKB-KW"/>
</dbReference>
<dbReference type="SUPFAM" id="SSF53150">
    <property type="entry name" value="DNA repair protein MutS, domain II"/>
    <property type="match status" value="1"/>
</dbReference>
<dbReference type="GO" id="GO:0032301">
    <property type="term" value="C:MutSalpha complex"/>
    <property type="evidence" value="ECO:0007669"/>
    <property type="project" value="TreeGrafter"/>
</dbReference>
<evidence type="ECO:0000259" key="6">
    <source>
        <dbReference type="SMART" id="SM00533"/>
    </source>
</evidence>
<dbReference type="InterPro" id="IPR036187">
    <property type="entry name" value="DNA_mismatch_repair_MutS_sf"/>
</dbReference>
<dbReference type="InterPro" id="IPR007696">
    <property type="entry name" value="DNA_mismatch_repair_MutS_core"/>
</dbReference>
<dbReference type="Gene3D" id="1.10.1420.10">
    <property type="match status" value="2"/>
</dbReference>
<dbReference type="Pfam" id="PF00488">
    <property type="entry name" value="MutS_V"/>
    <property type="match status" value="1"/>
</dbReference>
<evidence type="ECO:0000256" key="1">
    <source>
        <dbReference type="ARBA" id="ARBA00006271"/>
    </source>
</evidence>
<dbReference type="GO" id="GO:0030983">
    <property type="term" value="F:mismatched DNA binding"/>
    <property type="evidence" value="ECO:0007669"/>
    <property type="project" value="InterPro"/>
</dbReference>
<dbReference type="InterPro" id="IPR000432">
    <property type="entry name" value="DNA_mismatch_repair_MutS_C"/>
</dbReference>